<proteinExistence type="predicted"/>
<accession>A0ABX0H8F6</accession>
<keyword evidence="2" id="KW-1185">Reference proteome</keyword>
<name>A0ABX0H8F6_9BACT</name>
<dbReference type="EMBL" id="JAANYN010000002">
    <property type="protein sequence ID" value="NHE56482.1"/>
    <property type="molecule type" value="Genomic_DNA"/>
</dbReference>
<sequence length="71" mass="8007">MRKEFKRAISGLLAALVAGFTLGLIVWLTGIEWGEVAPPGFALGFGLYYHHRRWLKKVNKDKNGPKLNQIN</sequence>
<dbReference type="RefSeq" id="WP_166144367.1">
    <property type="nucleotide sequence ID" value="NZ_JAANYN010000002.1"/>
</dbReference>
<comment type="caution">
    <text evidence="1">The sequence shown here is derived from an EMBL/GenBank/DDBJ whole genome shotgun (WGS) entry which is preliminary data.</text>
</comment>
<gene>
    <name evidence="1" type="ORF">G9Q97_06605</name>
</gene>
<reference evidence="1 2" key="1">
    <citation type="submission" date="2020-03" db="EMBL/GenBank/DDBJ databases">
        <title>Cyclobacterium plantarum sp. nov., a marine bacterium isolated from a coastal-marine wetland.</title>
        <authorList>
            <person name="Sanchez-Porro C."/>
            <person name="Ventosa A."/>
            <person name="Amoozegar M."/>
        </authorList>
    </citation>
    <scope>NUCLEOTIDE SEQUENCE [LARGE SCALE GENOMIC DNA]</scope>
    <source>
        <strain evidence="1 2">GBPx2</strain>
    </source>
</reference>
<evidence type="ECO:0000313" key="1">
    <source>
        <dbReference type="EMBL" id="NHE56482.1"/>
    </source>
</evidence>
<organism evidence="1 2">
    <name type="scientific">Cyclobacterium plantarum</name>
    <dbReference type="NCBI Taxonomy" id="2716263"/>
    <lineage>
        <taxon>Bacteria</taxon>
        <taxon>Pseudomonadati</taxon>
        <taxon>Bacteroidota</taxon>
        <taxon>Cytophagia</taxon>
        <taxon>Cytophagales</taxon>
        <taxon>Cyclobacteriaceae</taxon>
        <taxon>Cyclobacterium</taxon>
    </lineage>
</organism>
<dbReference type="Proteomes" id="UP000649799">
    <property type="component" value="Unassembled WGS sequence"/>
</dbReference>
<evidence type="ECO:0000313" key="2">
    <source>
        <dbReference type="Proteomes" id="UP000649799"/>
    </source>
</evidence>
<protein>
    <submittedName>
        <fullName evidence="1">Uncharacterized protein</fullName>
    </submittedName>
</protein>